<dbReference type="Gene3D" id="1.20.1740.10">
    <property type="entry name" value="Amino acid/polyamine transporter I"/>
    <property type="match status" value="1"/>
</dbReference>
<dbReference type="InterPro" id="IPR050367">
    <property type="entry name" value="APC_superfamily"/>
</dbReference>
<feature type="transmembrane region" description="Helical" evidence="6">
    <location>
        <begin position="95"/>
        <end position="117"/>
    </location>
</feature>
<feature type="transmembrane region" description="Helical" evidence="6">
    <location>
        <begin position="403"/>
        <end position="424"/>
    </location>
</feature>
<feature type="transmembrane region" description="Helical" evidence="6">
    <location>
        <begin position="249"/>
        <end position="274"/>
    </location>
</feature>
<feature type="transmembrane region" description="Helical" evidence="6">
    <location>
        <begin position="345"/>
        <end position="364"/>
    </location>
</feature>
<keyword evidence="5 6" id="KW-0472">Membrane</keyword>
<evidence type="ECO:0000313" key="8">
    <source>
        <dbReference type="Proteomes" id="UP001428817"/>
    </source>
</evidence>
<dbReference type="EMBL" id="BAABJP010000021">
    <property type="protein sequence ID" value="GAA5161046.1"/>
    <property type="molecule type" value="Genomic_DNA"/>
</dbReference>
<gene>
    <name evidence="7" type="ORF">GCM10023321_44710</name>
</gene>
<keyword evidence="2" id="KW-1003">Cell membrane</keyword>
<evidence type="ECO:0000256" key="3">
    <source>
        <dbReference type="ARBA" id="ARBA00022692"/>
    </source>
</evidence>
<feature type="transmembrane region" description="Helical" evidence="6">
    <location>
        <begin position="137"/>
        <end position="156"/>
    </location>
</feature>
<dbReference type="PIRSF" id="PIRSF006060">
    <property type="entry name" value="AA_transporter"/>
    <property type="match status" value="1"/>
</dbReference>
<feature type="transmembrane region" description="Helical" evidence="6">
    <location>
        <begin position="430"/>
        <end position="451"/>
    </location>
</feature>
<dbReference type="Proteomes" id="UP001428817">
    <property type="component" value="Unassembled WGS sequence"/>
</dbReference>
<proteinExistence type="predicted"/>
<keyword evidence="8" id="KW-1185">Reference proteome</keyword>
<protein>
    <submittedName>
        <fullName evidence="7">APC family permease</fullName>
    </submittedName>
</protein>
<comment type="caution">
    <text evidence="7">The sequence shown here is derived from an EMBL/GenBank/DDBJ whole genome shotgun (WGS) entry which is preliminary data.</text>
</comment>
<dbReference type="RefSeq" id="WP_185063698.1">
    <property type="nucleotide sequence ID" value="NZ_BAABJP010000021.1"/>
</dbReference>
<evidence type="ECO:0000256" key="6">
    <source>
        <dbReference type="SAM" id="Phobius"/>
    </source>
</evidence>
<dbReference type="PANTHER" id="PTHR42770:SF11">
    <property type="entry name" value="INNER MEMBRANE TRANSPORT PROTEIN YBAT"/>
    <property type="match status" value="1"/>
</dbReference>
<evidence type="ECO:0000313" key="7">
    <source>
        <dbReference type="EMBL" id="GAA5161046.1"/>
    </source>
</evidence>
<feature type="transmembrane region" description="Helical" evidence="6">
    <location>
        <begin position="27"/>
        <end position="49"/>
    </location>
</feature>
<name>A0ABP9QFC7_9PSEU</name>
<sequence>MADNVTGATVAHSHGQPELKKAIGPKLLLFFVVGDILGTGIYALVGSVAGRVGGALWLPFLGAFIVAFLTAFSYLELVGKYPGAGGAALYTHRAFGVQFLTFMVTFTVMSSGVTSAASAAKAFSDTYLKQVVEGLGWVPSLPLVALLFVAGLGIINFRGVGESVKANVVLTCIELSGLLIIIGAGVWGVSQGKGDASRLTEIHAGGSGGALVAVTAAVSLAFFAMVGFEDSVNMAEETKDPVKVFPKAMLTGMAVAGTLYVVIATLSSMLVPAADLAAAKSGALLKVLGVGAPGFPLIIFAVIGLLAVINSALINMLMASRLLYGMANERVLPSVFATVHPTRRTPWVSIVFSSLLAYLLVVSVDVSTLGGTTSLLLLAVFTLTNVAVLVLRRRPAEHEHFKAPTWAPVLGIVLCGYLATPFTGRPTIEFVIAGVLLAVGVLLWVVNFLFVGKQRLDPTHLDDSREHPHSPDVR</sequence>
<evidence type="ECO:0000256" key="4">
    <source>
        <dbReference type="ARBA" id="ARBA00022989"/>
    </source>
</evidence>
<feature type="transmembrane region" description="Helical" evidence="6">
    <location>
        <begin position="209"/>
        <end position="228"/>
    </location>
</feature>
<keyword evidence="3 6" id="KW-0812">Transmembrane</keyword>
<feature type="transmembrane region" description="Helical" evidence="6">
    <location>
        <begin position="55"/>
        <end position="75"/>
    </location>
</feature>
<evidence type="ECO:0000256" key="5">
    <source>
        <dbReference type="ARBA" id="ARBA00023136"/>
    </source>
</evidence>
<organism evidence="7 8">
    <name type="scientific">Pseudonocardia eucalypti</name>
    <dbReference type="NCBI Taxonomy" id="648755"/>
    <lineage>
        <taxon>Bacteria</taxon>
        <taxon>Bacillati</taxon>
        <taxon>Actinomycetota</taxon>
        <taxon>Actinomycetes</taxon>
        <taxon>Pseudonocardiales</taxon>
        <taxon>Pseudonocardiaceae</taxon>
        <taxon>Pseudonocardia</taxon>
    </lineage>
</organism>
<accession>A0ABP9QFC7</accession>
<dbReference type="Pfam" id="PF13520">
    <property type="entry name" value="AA_permease_2"/>
    <property type="match status" value="1"/>
</dbReference>
<dbReference type="InterPro" id="IPR002293">
    <property type="entry name" value="AA/rel_permease1"/>
</dbReference>
<feature type="transmembrane region" description="Helical" evidence="6">
    <location>
        <begin position="294"/>
        <end position="324"/>
    </location>
</feature>
<dbReference type="PANTHER" id="PTHR42770">
    <property type="entry name" value="AMINO ACID TRANSPORTER-RELATED"/>
    <property type="match status" value="1"/>
</dbReference>
<evidence type="ECO:0000256" key="1">
    <source>
        <dbReference type="ARBA" id="ARBA00004651"/>
    </source>
</evidence>
<comment type="subcellular location">
    <subcellularLocation>
        <location evidence="1">Cell membrane</location>
        <topology evidence="1">Multi-pass membrane protein</topology>
    </subcellularLocation>
</comment>
<feature type="transmembrane region" description="Helical" evidence="6">
    <location>
        <begin position="168"/>
        <end position="189"/>
    </location>
</feature>
<reference evidence="8" key="1">
    <citation type="journal article" date="2019" name="Int. J. Syst. Evol. Microbiol.">
        <title>The Global Catalogue of Microorganisms (GCM) 10K type strain sequencing project: providing services to taxonomists for standard genome sequencing and annotation.</title>
        <authorList>
            <consortium name="The Broad Institute Genomics Platform"/>
            <consortium name="The Broad Institute Genome Sequencing Center for Infectious Disease"/>
            <person name="Wu L."/>
            <person name="Ma J."/>
        </authorList>
    </citation>
    <scope>NUCLEOTIDE SEQUENCE [LARGE SCALE GENOMIC DNA]</scope>
    <source>
        <strain evidence="8">JCM 18303</strain>
    </source>
</reference>
<feature type="transmembrane region" description="Helical" evidence="6">
    <location>
        <begin position="370"/>
        <end position="391"/>
    </location>
</feature>
<keyword evidence="4 6" id="KW-1133">Transmembrane helix</keyword>
<evidence type="ECO:0000256" key="2">
    <source>
        <dbReference type="ARBA" id="ARBA00022475"/>
    </source>
</evidence>